<reference evidence="2 3" key="1">
    <citation type="submission" date="2018-06" db="EMBL/GenBank/DDBJ databases">
        <title>Genomic Encyclopedia of Type Strains, Phase III (KMG-III): the genomes of soil and plant-associated and newly described type strains.</title>
        <authorList>
            <person name="Whitman W."/>
        </authorList>
    </citation>
    <scope>NUCLEOTIDE SEQUENCE [LARGE SCALE GENOMIC DNA]</scope>
    <source>
        <strain evidence="2 3">CECT 7945</strain>
    </source>
</reference>
<dbReference type="RefSeq" id="WP_110476426.1">
    <property type="nucleotide sequence ID" value="NZ_BMWQ01000009.1"/>
</dbReference>
<evidence type="ECO:0000313" key="2">
    <source>
        <dbReference type="EMBL" id="PYE80028.1"/>
    </source>
</evidence>
<organism evidence="2 3">
    <name type="scientific">Winogradskyella epiphytica</name>
    <dbReference type="NCBI Taxonomy" id="262005"/>
    <lineage>
        <taxon>Bacteria</taxon>
        <taxon>Pseudomonadati</taxon>
        <taxon>Bacteroidota</taxon>
        <taxon>Flavobacteriia</taxon>
        <taxon>Flavobacteriales</taxon>
        <taxon>Flavobacteriaceae</taxon>
        <taxon>Winogradskyella</taxon>
    </lineage>
</organism>
<evidence type="ECO:0000313" key="3">
    <source>
        <dbReference type="Proteomes" id="UP000248054"/>
    </source>
</evidence>
<gene>
    <name evidence="2" type="ORF">DFQ11_10852</name>
</gene>
<protein>
    <recommendedName>
        <fullName evidence="4">Lipoprotein</fullName>
    </recommendedName>
</protein>
<proteinExistence type="predicted"/>
<dbReference type="Proteomes" id="UP000248054">
    <property type="component" value="Unassembled WGS sequence"/>
</dbReference>
<accession>A0A2V4WUC2</accession>
<dbReference type="EMBL" id="QJTD01000008">
    <property type="protein sequence ID" value="PYE80028.1"/>
    <property type="molecule type" value="Genomic_DNA"/>
</dbReference>
<dbReference type="PROSITE" id="PS51257">
    <property type="entry name" value="PROKAR_LIPOPROTEIN"/>
    <property type="match status" value="1"/>
</dbReference>
<feature type="coiled-coil region" evidence="1">
    <location>
        <begin position="21"/>
        <end position="48"/>
    </location>
</feature>
<sequence length="227" mass="26107">MKRTILGLFLTITLISCDKKEKELLSENTNLKFEIESLKKEIDSLNQLPSSEFEKIAIEDRILDSLRNVREHKYSPDLNLNKLKVSDSVLMSKYVNFAKENSGSILSLIAFDRATNVYHKGRTLNLNQIVGVWKLDSIKGLGFTKDYKTKINEKLEITKDKKINIYSNNKIIESNDFYLRGIKFGGTEMHIKGKGVYFVNLKKNNFLAIGKAYIMDSGYKVYEKSNE</sequence>
<dbReference type="AlphaFoldDB" id="A0A2V4WUC2"/>
<evidence type="ECO:0008006" key="4">
    <source>
        <dbReference type="Google" id="ProtNLM"/>
    </source>
</evidence>
<name>A0A2V4WUC2_9FLAO</name>
<keyword evidence="1" id="KW-0175">Coiled coil</keyword>
<keyword evidence="3" id="KW-1185">Reference proteome</keyword>
<evidence type="ECO:0000256" key="1">
    <source>
        <dbReference type="SAM" id="Coils"/>
    </source>
</evidence>
<comment type="caution">
    <text evidence="2">The sequence shown here is derived from an EMBL/GenBank/DDBJ whole genome shotgun (WGS) entry which is preliminary data.</text>
</comment>